<keyword evidence="3 7" id="KW-0238">DNA-binding</keyword>
<dbReference type="InterPro" id="IPR001761">
    <property type="entry name" value="Peripla_BP/Lac1_sug-bd_dom"/>
</dbReference>
<reference evidence="7 8" key="1">
    <citation type="submission" date="2019-10" db="EMBL/GenBank/DDBJ databases">
        <title>Bifidobacterium from non-human primates.</title>
        <authorList>
            <person name="Modesto M."/>
        </authorList>
    </citation>
    <scope>NUCLEOTIDE SEQUENCE [LARGE SCALE GENOMIC DNA]</scope>
    <source>
        <strain evidence="7 8">SMA15</strain>
    </source>
</reference>
<evidence type="ECO:0000256" key="2">
    <source>
        <dbReference type="ARBA" id="ARBA00023015"/>
    </source>
</evidence>
<dbReference type="InterPro" id="IPR028082">
    <property type="entry name" value="Peripla_BP_I"/>
</dbReference>
<feature type="domain" description="HTH lacI-type" evidence="6">
    <location>
        <begin position="2"/>
        <end position="56"/>
    </location>
</feature>
<feature type="region of interest" description="Disordered" evidence="5">
    <location>
        <begin position="187"/>
        <end position="220"/>
    </location>
</feature>
<dbReference type="GO" id="GO:0003700">
    <property type="term" value="F:DNA-binding transcription factor activity"/>
    <property type="evidence" value="ECO:0007669"/>
    <property type="project" value="TreeGrafter"/>
</dbReference>
<dbReference type="GO" id="GO:0000976">
    <property type="term" value="F:transcription cis-regulatory region binding"/>
    <property type="evidence" value="ECO:0007669"/>
    <property type="project" value="TreeGrafter"/>
</dbReference>
<dbReference type="PANTHER" id="PTHR30146">
    <property type="entry name" value="LACI-RELATED TRANSCRIPTIONAL REPRESSOR"/>
    <property type="match status" value="1"/>
</dbReference>
<evidence type="ECO:0000313" key="7">
    <source>
        <dbReference type="EMBL" id="NEG55253.1"/>
    </source>
</evidence>
<keyword evidence="1" id="KW-0678">Repressor</keyword>
<evidence type="ECO:0000259" key="6">
    <source>
        <dbReference type="PROSITE" id="PS50932"/>
    </source>
</evidence>
<dbReference type="RefSeq" id="WP_163196971.1">
    <property type="nucleotide sequence ID" value="NZ_WHZV01000004.1"/>
</dbReference>
<sequence length="409" mass="42734">MVGMRDVARKAGTSVSTVSLVVNGSGYVSDEMRKRVQDAMDALGYIPNELARNFYRDRTNMVGVIVPTIRHPFFATLVAALQRGFSERGLRVVLCSVADTGKDESEYIDMLRRHMMDGIVMAAHTRHPADYWTSIGRPVVAFDRYLGAGVPSVRSDHEQGGRIVARELVASGARHVALVGGPRAQFHDLSDGGGTDGEVTADVPSSNGDAASPADGSRPESTFPTVRYYLTLERELDAAGIAHEYVESGGVDDFAGYVAAVRGLFDRRGRAAAGDVAVDAASGGGVAPAVTDVAVPPVDAIVGNDVVAALAVQEAARRGVRVPDDLQIVAYDGTYLVDAAGVRLTTVAQDFGAIAERIVDRMIALIGGGDAAVAGDGGAGDGAVVGDDAAGERDVTLVPLVLRKADSTR</sequence>
<keyword evidence="8" id="KW-1185">Reference proteome</keyword>
<dbReference type="SUPFAM" id="SSF47413">
    <property type="entry name" value="lambda repressor-like DNA-binding domains"/>
    <property type="match status" value="1"/>
</dbReference>
<dbReference type="SMART" id="SM00354">
    <property type="entry name" value="HTH_LACI"/>
    <property type="match status" value="1"/>
</dbReference>
<dbReference type="Pfam" id="PF00356">
    <property type="entry name" value="LacI"/>
    <property type="match status" value="1"/>
</dbReference>
<name>A0A6L9STY4_9BIFI</name>
<protein>
    <submittedName>
        <fullName evidence="7">LacI family DNA-binding transcriptional regulator</fullName>
    </submittedName>
</protein>
<evidence type="ECO:0000256" key="4">
    <source>
        <dbReference type="ARBA" id="ARBA00023163"/>
    </source>
</evidence>
<dbReference type="Proteomes" id="UP000483293">
    <property type="component" value="Unassembled WGS sequence"/>
</dbReference>
<dbReference type="SUPFAM" id="SSF53822">
    <property type="entry name" value="Periplasmic binding protein-like I"/>
    <property type="match status" value="2"/>
</dbReference>
<dbReference type="EMBL" id="WHZV01000004">
    <property type="protein sequence ID" value="NEG55253.1"/>
    <property type="molecule type" value="Genomic_DNA"/>
</dbReference>
<organism evidence="7 8">
    <name type="scientific">Bifidobacterium platyrrhinorum</name>
    <dbReference type="NCBI Taxonomy" id="2661628"/>
    <lineage>
        <taxon>Bacteria</taxon>
        <taxon>Bacillati</taxon>
        <taxon>Actinomycetota</taxon>
        <taxon>Actinomycetes</taxon>
        <taxon>Bifidobacteriales</taxon>
        <taxon>Bifidobacteriaceae</taxon>
        <taxon>Bifidobacterium</taxon>
    </lineage>
</organism>
<evidence type="ECO:0000256" key="3">
    <source>
        <dbReference type="ARBA" id="ARBA00023125"/>
    </source>
</evidence>
<dbReference type="PROSITE" id="PS50932">
    <property type="entry name" value="HTH_LACI_2"/>
    <property type="match status" value="1"/>
</dbReference>
<keyword evidence="4" id="KW-0804">Transcription</keyword>
<proteinExistence type="predicted"/>
<dbReference type="CDD" id="cd01392">
    <property type="entry name" value="HTH_LacI"/>
    <property type="match status" value="1"/>
</dbReference>
<dbReference type="Gene3D" id="3.40.50.2300">
    <property type="match status" value="4"/>
</dbReference>
<dbReference type="InterPro" id="IPR010982">
    <property type="entry name" value="Lambda_DNA-bd_dom_sf"/>
</dbReference>
<evidence type="ECO:0000256" key="5">
    <source>
        <dbReference type="SAM" id="MobiDB-lite"/>
    </source>
</evidence>
<evidence type="ECO:0000256" key="1">
    <source>
        <dbReference type="ARBA" id="ARBA00022491"/>
    </source>
</evidence>
<dbReference type="PANTHER" id="PTHR30146:SF95">
    <property type="entry name" value="RIBOSE OPERON REPRESSOR"/>
    <property type="match status" value="1"/>
</dbReference>
<dbReference type="InterPro" id="IPR000843">
    <property type="entry name" value="HTH_LacI"/>
</dbReference>
<dbReference type="InterPro" id="IPR046335">
    <property type="entry name" value="LacI/GalR-like_sensor"/>
</dbReference>
<dbReference type="Pfam" id="PF13377">
    <property type="entry name" value="Peripla_BP_3"/>
    <property type="match status" value="1"/>
</dbReference>
<dbReference type="Pfam" id="PF00532">
    <property type="entry name" value="Peripla_BP_1"/>
    <property type="match status" value="1"/>
</dbReference>
<evidence type="ECO:0000313" key="8">
    <source>
        <dbReference type="Proteomes" id="UP000483293"/>
    </source>
</evidence>
<dbReference type="AlphaFoldDB" id="A0A6L9STY4"/>
<comment type="caution">
    <text evidence="7">The sequence shown here is derived from an EMBL/GenBank/DDBJ whole genome shotgun (WGS) entry which is preliminary data.</text>
</comment>
<keyword evidence="2" id="KW-0805">Transcription regulation</keyword>
<gene>
    <name evidence="7" type="ORF">GFD21_05620</name>
</gene>
<accession>A0A6L9STY4</accession>
<dbReference type="Gene3D" id="1.10.260.40">
    <property type="entry name" value="lambda repressor-like DNA-binding domains"/>
    <property type="match status" value="1"/>
</dbReference>